<evidence type="ECO:0000256" key="3">
    <source>
        <dbReference type="ARBA" id="ARBA00023002"/>
    </source>
</evidence>
<dbReference type="OrthoDB" id="191139at2759"/>
<dbReference type="SUPFAM" id="SSF51735">
    <property type="entry name" value="NAD(P)-binding Rossmann-fold domains"/>
    <property type="match status" value="1"/>
</dbReference>
<dbReference type="InterPro" id="IPR002347">
    <property type="entry name" value="SDR_fam"/>
</dbReference>
<dbReference type="PRINTS" id="PR00081">
    <property type="entry name" value="GDHRDH"/>
</dbReference>
<gene>
    <name evidence="4" type="ORF">G7Y89_g12189</name>
</gene>
<dbReference type="EMBL" id="JAAMPI010001251">
    <property type="protein sequence ID" value="KAF4625974.1"/>
    <property type="molecule type" value="Genomic_DNA"/>
</dbReference>
<dbReference type="Pfam" id="PF00106">
    <property type="entry name" value="adh_short"/>
    <property type="match status" value="1"/>
</dbReference>
<protein>
    <recommendedName>
        <fullName evidence="6">Short-chain dehydrogenase</fullName>
    </recommendedName>
</protein>
<evidence type="ECO:0008006" key="6">
    <source>
        <dbReference type="Google" id="ProtNLM"/>
    </source>
</evidence>
<evidence type="ECO:0000313" key="5">
    <source>
        <dbReference type="Proteomes" id="UP000566819"/>
    </source>
</evidence>
<dbReference type="PANTHER" id="PTHR24320:SF236">
    <property type="entry name" value="SHORT-CHAIN DEHYDROGENASE-RELATED"/>
    <property type="match status" value="1"/>
</dbReference>
<accession>A0A8H4RC06</accession>
<evidence type="ECO:0000256" key="1">
    <source>
        <dbReference type="ARBA" id="ARBA00006484"/>
    </source>
</evidence>
<evidence type="ECO:0000313" key="4">
    <source>
        <dbReference type="EMBL" id="KAF4625974.1"/>
    </source>
</evidence>
<evidence type="ECO:0000256" key="2">
    <source>
        <dbReference type="ARBA" id="ARBA00022857"/>
    </source>
</evidence>
<dbReference type="GO" id="GO:0016491">
    <property type="term" value="F:oxidoreductase activity"/>
    <property type="evidence" value="ECO:0007669"/>
    <property type="project" value="UniProtKB-KW"/>
</dbReference>
<organism evidence="4 5">
    <name type="scientific">Cudoniella acicularis</name>
    <dbReference type="NCBI Taxonomy" id="354080"/>
    <lineage>
        <taxon>Eukaryota</taxon>
        <taxon>Fungi</taxon>
        <taxon>Dikarya</taxon>
        <taxon>Ascomycota</taxon>
        <taxon>Pezizomycotina</taxon>
        <taxon>Leotiomycetes</taxon>
        <taxon>Helotiales</taxon>
        <taxon>Tricladiaceae</taxon>
        <taxon>Cudoniella</taxon>
    </lineage>
</organism>
<comment type="similarity">
    <text evidence="1">Belongs to the short-chain dehydrogenases/reductases (SDR) family.</text>
</comment>
<dbReference type="Gene3D" id="3.40.50.720">
    <property type="entry name" value="NAD(P)-binding Rossmann-like Domain"/>
    <property type="match status" value="1"/>
</dbReference>
<keyword evidence="5" id="KW-1185">Reference proteome</keyword>
<dbReference type="AlphaFoldDB" id="A0A8H4RC06"/>
<dbReference type="InterPro" id="IPR036291">
    <property type="entry name" value="NAD(P)-bd_dom_sf"/>
</dbReference>
<reference evidence="4 5" key="1">
    <citation type="submission" date="2020-03" db="EMBL/GenBank/DDBJ databases">
        <title>Draft Genome Sequence of Cudoniella acicularis.</title>
        <authorList>
            <person name="Buettner E."/>
            <person name="Kellner H."/>
        </authorList>
    </citation>
    <scope>NUCLEOTIDE SEQUENCE [LARGE SCALE GENOMIC DNA]</scope>
    <source>
        <strain evidence="4 5">DSM 108380</strain>
    </source>
</reference>
<keyword evidence="3" id="KW-0560">Oxidoreductase</keyword>
<name>A0A8H4RC06_9HELO</name>
<dbReference type="PANTHER" id="PTHR24320">
    <property type="entry name" value="RETINOL DEHYDROGENASE"/>
    <property type="match status" value="1"/>
</dbReference>
<keyword evidence="2" id="KW-0521">NADP</keyword>
<sequence length="344" mass="37074">MPLPAKNPPISRLSQFIPPWPPNFTDKDVPSLAGKVYIVTGAASGIGYQLTKILYLKGATVYIAARSQARCDGAVGELLEETKSIGGGEKTYGRLGTMVVDLSDLKTIRPGVESFLEKEKRLDGLVNNAAVMSAPLGSKDKQANDLELGTNCLGPYLLTLLLEPILASTSTQPDTPAGSVRVVWVVSVLQGQLQKGGMAFELDGTPKILTGFMANYMQSKVGLAWITGLFADRLGGKGVLSVCVHPGLMPTGLQRHQPWFFRTVVRPALKSVYKPPINGAYTLLYAAFSPEVTMEDNGGYCMAWGRKCDLPDEILLARKSIAEGGSGSEKKFLDFCDKQLKAFL</sequence>
<proteinExistence type="inferred from homology"/>
<dbReference type="Proteomes" id="UP000566819">
    <property type="component" value="Unassembled WGS sequence"/>
</dbReference>
<comment type="caution">
    <text evidence="4">The sequence shown here is derived from an EMBL/GenBank/DDBJ whole genome shotgun (WGS) entry which is preliminary data.</text>
</comment>